<dbReference type="InterPro" id="IPR008995">
    <property type="entry name" value="Mo/tungstate-bd_C_term_dom"/>
</dbReference>
<dbReference type="Pfam" id="PF00005">
    <property type="entry name" value="ABC_tran"/>
    <property type="match status" value="1"/>
</dbReference>
<comment type="catalytic activity">
    <reaction evidence="8">
        <text>ATP + H2O + polyamine-[polyamine-binding protein]Side 1 = ADP + phosphate + polyamineSide 2 + [polyamine-binding protein]Side 1.</text>
        <dbReference type="EC" id="7.6.2.11"/>
    </reaction>
</comment>
<dbReference type="InterPro" id="IPR003439">
    <property type="entry name" value="ABC_transporter-like_ATP-bd"/>
</dbReference>
<evidence type="ECO:0000256" key="1">
    <source>
        <dbReference type="ARBA" id="ARBA00022448"/>
    </source>
</evidence>
<evidence type="ECO:0000256" key="6">
    <source>
        <dbReference type="ARBA" id="ARBA00022967"/>
    </source>
</evidence>
<protein>
    <recommendedName>
        <fullName evidence="8">Spermidine/putrescine import ATP-binding protein PotA</fullName>
        <ecNumber evidence="8">7.6.2.11</ecNumber>
    </recommendedName>
</protein>
<dbReference type="PANTHER" id="PTHR42781">
    <property type="entry name" value="SPERMIDINE/PUTRESCINE IMPORT ATP-BINDING PROTEIN POTA"/>
    <property type="match status" value="1"/>
</dbReference>
<keyword evidence="1 8" id="KW-0813">Transport</keyword>
<keyword evidence="4 8" id="KW-0547">Nucleotide-binding</keyword>
<dbReference type="EMBL" id="AYOZ01000004">
    <property type="protein sequence ID" value="ETI61735.1"/>
    <property type="molecule type" value="Genomic_DNA"/>
</dbReference>
<dbReference type="SUPFAM" id="SSF50331">
    <property type="entry name" value="MOP-like"/>
    <property type="match status" value="1"/>
</dbReference>
<organism evidence="10 11">
    <name type="scientific">Marinomonas profundimaris</name>
    <dbReference type="NCBI Taxonomy" id="1208321"/>
    <lineage>
        <taxon>Bacteria</taxon>
        <taxon>Pseudomonadati</taxon>
        <taxon>Pseudomonadota</taxon>
        <taxon>Gammaproteobacteria</taxon>
        <taxon>Oceanospirillales</taxon>
        <taxon>Oceanospirillaceae</taxon>
        <taxon>Marinomonas</taxon>
    </lineage>
</organism>
<evidence type="ECO:0000313" key="10">
    <source>
        <dbReference type="EMBL" id="ETI61735.1"/>
    </source>
</evidence>
<dbReference type="Gene3D" id="3.40.50.300">
    <property type="entry name" value="P-loop containing nucleotide triphosphate hydrolases"/>
    <property type="match status" value="1"/>
</dbReference>
<dbReference type="InterPro" id="IPR005893">
    <property type="entry name" value="PotA-like"/>
</dbReference>
<keyword evidence="3" id="KW-0997">Cell inner membrane</keyword>
<keyword evidence="6 8" id="KW-1278">Translocase</keyword>
<name>W1RY34_9GAMM</name>
<sequence>MPTSPQIDPSKLNSPASWRDPEAKPFVQIEQISKKFGAFTAVDSVSLDIYKNELFCLLGGSGSGKSTLLRMLAGFDKPTSGRILIDGVDMSNIEPWKRPVNMMFQSYALFPHLSVEANVAFGLRREGVRSQEVKQRVAEMLDMVQLGHLAKRKPFMLSGGQRQRVALARALIKRPKLLLLDEPLGALDKKLREETQFELINLQDELGITFIVVTHDQEEAMTLATRIGVMNQGQIAQIAEPHQVYECPNSRFVAEFIGNVNMFEGTVMSEDSDSVTVHSPDMDNLIKIDKEHATGCAPTQSVCVAIRPEKMRISRDPMDGNTNTTSGIVTDYAYMGSQSIYKVRLHSGKEVRVTLPNAIRDMGDRLTWDDSVYLSWDSESGVVLTS</sequence>
<comment type="caution">
    <text evidence="10">The sequence shown here is derived from an EMBL/GenBank/DDBJ whole genome shotgun (WGS) entry which is preliminary data.</text>
</comment>
<keyword evidence="2 8" id="KW-1003">Cell membrane</keyword>
<gene>
    <name evidence="8" type="primary">potA</name>
    <name evidence="10" type="ORF">D104_03760</name>
</gene>
<dbReference type="GO" id="GO:0005524">
    <property type="term" value="F:ATP binding"/>
    <property type="evidence" value="ECO:0007669"/>
    <property type="project" value="UniProtKB-KW"/>
</dbReference>
<dbReference type="Pfam" id="PF08402">
    <property type="entry name" value="TOBE_2"/>
    <property type="match status" value="1"/>
</dbReference>
<dbReference type="GO" id="GO:0015847">
    <property type="term" value="P:putrescine transport"/>
    <property type="evidence" value="ECO:0007669"/>
    <property type="project" value="UniProtKB-ARBA"/>
</dbReference>
<evidence type="ECO:0000256" key="3">
    <source>
        <dbReference type="ARBA" id="ARBA00022519"/>
    </source>
</evidence>
<dbReference type="InterPro" id="IPR017871">
    <property type="entry name" value="ABC_transporter-like_CS"/>
</dbReference>
<evidence type="ECO:0000256" key="8">
    <source>
        <dbReference type="RuleBase" id="RU364083"/>
    </source>
</evidence>
<reference evidence="10 11" key="1">
    <citation type="journal article" date="2014" name="Genome Announc.">
        <title>Draft Genome Sequence of Marinomonas sp. Strain D104, a Polycyclic Aromatic Hydrocarbon-Degrading Bacterium from the Deep-Sea Sediment of the Arctic Ocean.</title>
        <authorList>
            <person name="Dong C."/>
            <person name="Bai X."/>
            <person name="Lai Q."/>
            <person name="Xie Y."/>
            <person name="Chen X."/>
            <person name="Shao Z."/>
        </authorList>
    </citation>
    <scope>NUCLEOTIDE SEQUENCE [LARGE SCALE GENOMIC DNA]</scope>
    <source>
        <strain evidence="10 11">D104</strain>
    </source>
</reference>
<dbReference type="InterPro" id="IPR003593">
    <property type="entry name" value="AAA+_ATPase"/>
</dbReference>
<dbReference type="GO" id="GO:0043190">
    <property type="term" value="C:ATP-binding cassette (ABC) transporter complex"/>
    <property type="evidence" value="ECO:0007669"/>
    <property type="project" value="InterPro"/>
</dbReference>
<comment type="subunit">
    <text evidence="8">The complex is composed of two ATP-binding proteins (PotA), two transmembrane proteins (PotB and PotC) and a solute-binding protein (PotD).</text>
</comment>
<keyword evidence="5 8" id="KW-0067">ATP-binding</keyword>
<proteinExistence type="inferred from homology"/>
<dbReference type="EC" id="7.6.2.11" evidence="8"/>
<dbReference type="Proteomes" id="UP000018857">
    <property type="component" value="Unassembled WGS sequence"/>
</dbReference>
<dbReference type="AlphaFoldDB" id="W1RY34"/>
<dbReference type="InterPro" id="IPR050093">
    <property type="entry name" value="ABC_SmlMolc_Importer"/>
</dbReference>
<dbReference type="GO" id="GO:0015417">
    <property type="term" value="F:ABC-type polyamine transporter activity"/>
    <property type="evidence" value="ECO:0007669"/>
    <property type="project" value="UniProtKB-EC"/>
</dbReference>
<comment type="function">
    <text evidence="8">Part of the ABC transporter complex PotABCD involved in spermidine/putrescine import. Responsible for energy coupling to the transport system.</text>
</comment>
<evidence type="ECO:0000313" key="11">
    <source>
        <dbReference type="Proteomes" id="UP000018857"/>
    </source>
</evidence>
<evidence type="ECO:0000256" key="5">
    <source>
        <dbReference type="ARBA" id="ARBA00022840"/>
    </source>
</evidence>
<dbReference type="PROSITE" id="PS50893">
    <property type="entry name" value="ABC_TRANSPORTER_2"/>
    <property type="match status" value="1"/>
</dbReference>
<dbReference type="STRING" id="1208321.D104_03760"/>
<dbReference type="PATRIC" id="fig|1208321.3.peg.748"/>
<dbReference type="PROSITE" id="PS00211">
    <property type="entry name" value="ABC_TRANSPORTER_1"/>
    <property type="match status" value="1"/>
</dbReference>
<dbReference type="eggNOG" id="COG3842">
    <property type="taxonomic scope" value="Bacteria"/>
</dbReference>
<evidence type="ECO:0000259" key="9">
    <source>
        <dbReference type="PROSITE" id="PS50893"/>
    </source>
</evidence>
<dbReference type="GO" id="GO:0016887">
    <property type="term" value="F:ATP hydrolysis activity"/>
    <property type="evidence" value="ECO:0007669"/>
    <property type="project" value="InterPro"/>
</dbReference>
<dbReference type="OrthoDB" id="9802264at2"/>
<comment type="similarity">
    <text evidence="8">Belongs to the ABC transporter superfamily. Spermidine/putrescine importer (TC 3.A.1.11.1) family.</text>
</comment>
<keyword evidence="11" id="KW-1185">Reference proteome</keyword>
<accession>W1RY34</accession>
<feature type="domain" description="ABC transporter" evidence="9">
    <location>
        <begin position="27"/>
        <end position="257"/>
    </location>
</feature>
<dbReference type="NCBIfam" id="TIGR01187">
    <property type="entry name" value="potA"/>
    <property type="match status" value="1"/>
</dbReference>
<keyword evidence="7 8" id="KW-0472">Membrane</keyword>
<evidence type="ECO:0000256" key="7">
    <source>
        <dbReference type="ARBA" id="ARBA00023136"/>
    </source>
</evidence>
<dbReference type="InterPro" id="IPR027417">
    <property type="entry name" value="P-loop_NTPase"/>
</dbReference>
<evidence type="ECO:0000256" key="4">
    <source>
        <dbReference type="ARBA" id="ARBA00022741"/>
    </source>
</evidence>
<dbReference type="SMART" id="SM00382">
    <property type="entry name" value="AAA"/>
    <property type="match status" value="1"/>
</dbReference>
<dbReference type="FunFam" id="3.40.50.300:FF:000133">
    <property type="entry name" value="Spermidine/putrescine import ATP-binding protein PotA"/>
    <property type="match status" value="1"/>
</dbReference>
<dbReference type="InterPro" id="IPR013611">
    <property type="entry name" value="Transp-assoc_OB_typ2"/>
</dbReference>
<dbReference type="RefSeq" id="WP_024022959.1">
    <property type="nucleotide sequence ID" value="NZ_AYOZ01000004.1"/>
</dbReference>
<dbReference type="Gene3D" id="2.40.50.100">
    <property type="match status" value="1"/>
</dbReference>
<dbReference type="SUPFAM" id="SSF52540">
    <property type="entry name" value="P-loop containing nucleoside triphosphate hydrolases"/>
    <property type="match status" value="1"/>
</dbReference>
<dbReference type="PANTHER" id="PTHR42781:SF5">
    <property type="entry name" value="PUTRESCINE TRANSPORT ATP-BINDING PROTEIN POTG"/>
    <property type="match status" value="1"/>
</dbReference>
<evidence type="ECO:0000256" key="2">
    <source>
        <dbReference type="ARBA" id="ARBA00022475"/>
    </source>
</evidence>